<evidence type="ECO:0000256" key="2">
    <source>
        <dbReference type="SAM" id="MobiDB-lite"/>
    </source>
</evidence>
<feature type="region of interest" description="Disordered" evidence="2">
    <location>
        <begin position="1"/>
        <end position="27"/>
    </location>
</feature>
<dbReference type="SMART" id="SM00248">
    <property type="entry name" value="ANK"/>
    <property type="match status" value="4"/>
</dbReference>
<dbReference type="InterPro" id="IPR027417">
    <property type="entry name" value="P-loop_NTPase"/>
</dbReference>
<organism evidence="5 6">
    <name type="scientific">Parachaetomium inaequale</name>
    <dbReference type="NCBI Taxonomy" id="2588326"/>
    <lineage>
        <taxon>Eukaryota</taxon>
        <taxon>Fungi</taxon>
        <taxon>Dikarya</taxon>
        <taxon>Ascomycota</taxon>
        <taxon>Pezizomycotina</taxon>
        <taxon>Sordariomycetes</taxon>
        <taxon>Sordariomycetidae</taxon>
        <taxon>Sordariales</taxon>
        <taxon>Chaetomiaceae</taxon>
        <taxon>Parachaetomium</taxon>
    </lineage>
</organism>
<evidence type="ECO:0000259" key="4">
    <source>
        <dbReference type="Pfam" id="PF24883"/>
    </source>
</evidence>
<protein>
    <recommendedName>
        <fullName evidence="7">NACHT domain-containing protein</fullName>
    </recommendedName>
</protein>
<evidence type="ECO:0000256" key="1">
    <source>
        <dbReference type="ARBA" id="ARBA00022737"/>
    </source>
</evidence>
<dbReference type="SUPFAM" id="SSF52540">
    <property type="entry name" value="P-loop containing nucleoside triphosphate hydrolases"/>
    <property type="match status" value="1"/>
</dbReference>
<evidence type="ECO:0008006" key="7">
    <source>
        <dbReference type="Google" id="ProtNLM"/>
    </source>
</evidence>
<dbReference type="AlphaFoldDB" id="A0AAN6SPC6"/>
<evidence type="ECO:0000313" key="6">
    <source>
        <dbReference type="Proteomes" id="UP001303115"/>
    </source>
</evidence>
<feature type="domain" description="GPI inositol-deacylase winged helix" evidence="3">
    <location>
        <begin position="334"/>
        <end position="408"/>
    </location>
</feature>
<dbReference type="Pfam" id="PF12796">
    <property type="entry name" value="Ank_2"/>
    <property type="match status" value="3"/>
</dbReference>
<reference evidence="6" key="1">
    <citation type="journal article" date="2023" name="Mol. Phylogenet. Evol.">
        <title>Genome-scale phylogeny and comparative genomics of the fungal order Sordariales.</title>
        <authorList>
            <person name="Hensen N."/>
            <person name="Bonometti L."/>
            <person name="Westerberg I."/>
            <person name="Brannstrom I.O."/>
            <person name="Guillou S."/>
            <person name="Cros-Aarteil S."/>
            <person name="Calhoun S."/>
            <person name="Haridas S."/>
            <person name="Kuo A."/>
            <person name="Mondo S."/>
            <person name="Pangilinan J."/>
            <person name="Riley R."/>
            <person name="LaButti K."/>
            <person name="Andreopoulos B."/>
            <person name="Lipzen A."/>
            <person name="Chen C."/>
            <person name="Yan M."/>
            <person name="Daum C."/>
            <person name="Ng V."/>
            <person name="Clum A."/>
            <person name="Steindorff A."/>
            <person name="Ohm R.A."/>
            <person name="Martin F."/>
            <person name="Silar P."/>
            <person name="Natvig D.O."/>
            <person name="Lalanne C."/>
            <person name="Gautier V."/>
            <person name="Ament-Velasquez S.L."/>
            <person name="Kruys A."/>
            <person name="Hutchinson M.I."/>
            <person name="Powell A.J."/>
            <person name="Barry K."/>
            <person name="Miller A.N."/>
            <person name="Grigoriev I.V."/>
            <person name="Debuchy R."/>
            <person name="Gladieux P."/>
            <person name="Hiltunen Thoren M."/>
            <person name="Johannesson H."/>
        </authorList>
    </citation>
    <scope>NUCLEOTIDE SEQUENCE [LARGE SCALE GENOMIC DNA]</scope>
    <source>
        <strain evidence="6">CBS 284.82</strain>
    </source>
</reference>
<keyword evidence="6" id="KW-1185">Reference proteome</keyword>
<dbReference type="EMBL" id="MU854470">
    <property type="protein sequence ID" value="KAK4034663.1"/>
    <property type="molecule type" value="Genomic_DNA"/>
</dbReference>
<dbReference type="InterPro" id="IPR056884">
    <property type="entry name" value="NPHP3-like_N"/>
</dbReference>
<sequence>MAALAANTRQEVKEAREEQKQHHQTQMSALDHIRDRVDEQGTRYMQAKIGEEQEASLKWLTSINYAAQHSDFLKRRQLGTGQWLLDSAEFKAWVGTPKQVLFCPGIPGAGKTILTSIVIDHLRSLFDGNPKVGIAYLYYNFRGKDAQKAEDLISSLLVQLTRGLPCFPAAVECLYAGRKADQTGPLLDELVKTLCSVAELYEERVFIAVDALDECHESDGSRFLAKLLNLQSSTRSKVNIFATREDIQQYLEGHMDELGPEIIDGILDAADGMFPLVERFFQALADTITITEMRKVLAQLQKKCDVSNKDHKLRVLRLAYDQAMERINDQRPGHQRLAKHVLSWITHSERPLTPLELRHAWAVKDSEDELDEESLPGTDDLVAVCAGLVTIDDMSGIIRGLCTTHKEYEERLRSNPLFEYAARNWFRHARDASTGCEEVVNLLRSEAHLAAVDQFWDDPKEWNWSGGIYHFNRGRPCNRKSPPGGLHKAAYYGLAHAVKSLIKTGQLDEKDWRGYTPLGHAAKNGHEEVVRCSWRRAVSTSMLATGMWGTPLAFAASNGHAAVVRMLQIMGKADVNARDAYGATPLSLAMQEEHEDVVNLLLATDIVQSPVVKSQAAEIVNWKDRWGCTALTIAVQANRYAMVEAFLALGEVDVNARDKKGWTPLRHAHAEEFETGESAIVQLLIAHGAHE</sequence>
<comment type="caution">
    <text evidence="5">The sequence shown here is derived from an EMBL/GenBank/DDBJ whole genome shotgun (WGS) entry which is preliminary data.</text>
</comment>
<feature type="compositionally biased region" description="Basic and acidic residues" evidence="2">
    <location>
        <begin position="10"/>
        <end position="21"/>
    </location>
</feature>
<keyword evidence="1" id="KW-0677">Repeat</keyword>
<dbReference type="InterPro" id="IPR036770">
    <property type="entry name" value="Ankyrin_rpt-contain_sf"/>
</dbReference>
<dbReference type="InterPro" id="IPR054471">
    <property type="entry name" value="GPIID_WHD"/>
</dbReference>
<feature type="domain" description="Nephrocystin 3-like N-terminal" evidence="4">
    <location>
        <begin position="79"/>
        <end position="243"/>
    </location>
</feature>
<dbReference type="SUPFAM" id="SSF48403">
    <property type="entry name" value="Ankyrin repeat"/>
    <property type="match status" value="1"/>
</dbReference>
<proteinExistence type="predicted"/>
<evidence type="ECO:0000259" key="3">
    <source>
        <dbReference type="Pfam" id="PF22939"/>
    </source>
</evidence>
<dbReference type="PRINTS" id="PR01415">
    <property type="entry name" value="ANKYRIN"/>
</dbReference>
<dbReference type="PANTHER" id="PTHR10039:SF15">
    <property type="entry name" value="NACHT DOMAIN-CONTAINING PROTEIN"/>
    <property type="match status" value="1"/>
</dbReference>
<evidence type="ECO:0000313" key="5">
    <source>
        <dbReference type="EMBL" id="KAK4034663.1"/>
    </source>
</evidence>
<gene>
    <name evidence="5" type="ORF">C8A01DRAFT_48998</name>
</gene>
<dbReference type="InterPro" id="IPR002110">
    <property type="entry name" value="Ankyrin_rpt"/>
</dbReference>
<dbReference type="Pfam" id="PF22939">
    <property type="entry name" value="WHD_GPIID"/>
    <property type="match status" value="1"/>
</dbReference>
<name>A0AAN6SPC6_9PEZI</name>
<dbReference type="Gene3D" id="3.40.50.300">
    <property type="entry name" value="P-loop containing nucleotide triphosphate hydrolases"/>
    <property type="match status" value="1"/>
</dbReference>
<dbReference type="Pfam" id="PF24883">
    <property type="entry name" value="NPHP3_N"/>
    <property type="match status" value="1"/>
</dbReference>
<dbReference type="Gene3D" id="1.25.40.20">
    <property type="entry name" value="Ankyrin repeat-containing domain"/>
    <property type="match status" value="3"/>
</dbReference>
<dbReference type="PANTHER" id="PTHR10039">
    <property type="entry name" value="AMELOGENIN"/>
    <property type="match status" value="1"/>
</dbReference>
<dbReference type="Proteomes" id="UP001303115">
    <property type="component" value="Unassembled WGS sequence"/>
</dbReference>
<accession>A0AAN6SPC6</accession>